<proteinExistence type="predicted"/>
<keyword evidence="4" id="KW-1185">Reference proteome</keyword>
<gene>
    <name evidence="3" type="ORF">ACFYXQ_06065</name>
</gene>
<reference evidence="3 4" key="1">
    <citation type="submission" date="2024-10" db="EMBL/GenBank/DDBJ databases">
        <title>The Natural Products Discovery Center: Release of the First 8490 Sequenced Strains for Exploring Actinobacteria Biosynthetic Diversity.</title>
        <authorList>
            <person name="Kalkreuter E."/>
            <person name="Kautsar S.A."/>
            <person name="Yang D."/>
            <person name="Bader C.D."/>
            <person name="Teijaro C.N."/>
            <person name="Fluegel L."/>
            <person name="Davis C.M."/>
            <person name="Simpson J.R."/>
            <person name="Lauterbach L."/>
            <person name="Steele A.D."/>
            <person name="Gui C."/>
            <person name="Meng S."/>
            <person name="Li G."/>
            <person name="Viehrig K."/>
            <person name="Ye F."/>
            <person name="Su P."/>
            <person name="Kiefer A.F."/>
            <person name="Nichols A."/>
            <person name="Cepeda A.J."/>
            <person name="Yan W."/>
            <person name="Fan B."/>
            <person name="Jiang Y."/>
            <person name="Adhikari A."/>
            <person name="Zheng C.-J."/>
            <person name="Schuster L."/>
            <person name="Cowan T.M."/>
            <person name="Smanski M.J."/>
            <person name="Chevrette M.G."/>
            <person name="De Carvalho L.P.S."/>
            <person name="Shen B."/>
        </authorList>
    </citation>
    <scope>NUCLEOTIDE SEQUENCE [LARGE SCALE GENOMIC DNA]</scope>
    <source>
        <strain evidence="3 4">NPDC002593</strain>
    </source>
</reference>
<keyword evidence="2" id="KW-0812">Transmembrane</keyword>
<dbReference type="Proteomes" id="UP001601992">
    <property type="component" value="Unassembled WGS sequence"/>
</dbReference>
<keyword evidence="2" id="KW-1133">Transmembrane helix</keyword>
<evidence type="ECO:0000256" key="1">
    <source>
        <dbReference type="SAM" id="MobiDB-lite"/>
    </source>
</evidence>
<evidence type="ECO:0000256" key="2">
    <source>
        <dbReference type="SAM" id="Phobius"/>
    </source>
</evidence>
<name>A0ABW6RTK4_9NOCA</name>
<evidence type="ECO:0000313" key="4">
    <source>
        <dbReference type="Proteomes" id="UP001601992"/>
    </source>
</evidence>
<feature type="transmembrane region" description="Helical" evidence="2">
    <location>
        <begin position="110"/>
        <end position="133"/>
    </location>
</feature>
<keyword evidence="2" id="KW-0472">Membrane</keyword>
<feature type="region of interest" description="Disordered" evidence="1">
    <location>
        <begin position="1"/>
        <end position="22"/>
    </location>
</feature>
<dbReference type="InterPro" id="IPR057952">
    <property type="entry name" value="Rv2743c-like"/>
</dbReference>
<dbReference type="EMBL" id="JBIAQY010000002">
    <property type="protein sequence ID" value="MFF3567332.1"/>
    <property type="molecule type" value="Genomic_DNA"/>
</dbReference>
<comment type="caution">
    <text evidence="3">The sequence shown here is derived from an EMBL/GenBank/DDBJ whole genome shotgun (WGS) entry which is preliminary data.</text>
</comment>
<dbReference type="NCBIfam" id="NF047839">
    <property type="entry name" value="PspM_Rv2743c"/>
    <property type="match status" value="1"/>
</dbReference>
<evidence type="ECO:0000313" key="3">
    <source>
        <dbReference type="EMBL" id="MFF3567332.1"/>
    </source>
</evidence>
<protein>
    <submittedName>
        <fullName evidence="3">Uncharacterized protein</fullName>
    </submittedName>
</protein>
<dbReference type="Pfam" id="PF25587">
    <property type="entry name" value="Rv2743c"/>
    <property type="match status" value="1"/>
</dbReference>
<feature type="transmembrane region" description="Helical" evidence="2">
    <location>
        <begin position="85"/>
        <end position="104"/>
    </location>
</feature>
<organism evidence="3 4">
    <name type="scientific">Nocardia jiangxiensis</name>
    <dbReference type="NCBI Taxonomy" id="282685"/>
    <lineage>
        <taxon>Bacteria</taxon>
        <taxon>Bacillati</taxon>
        <taxon>Actinomycetota</taxon>
        <taxon>Actinomycetes</taxon>
        <taxon>Mycobacteriales</taxon>
        <taxon>Nocardiaceae</taxon>
        <taxon>Nocardia</taxon>
    </lineage>
</organism>
<accession>A0ABW6RTK4</accession>
<dbReference type="RefSeq" id="WP_387402738.1">
    <property type="nucleotide sequence ID" value="NZ_JBIAQY010000002.1"/>
</dbReference>
<sequence length="303" mass="31956">MGRSQAADEPAMGRVRGRASGAMRSRVAREVLAQSGIEPAQLDRARRLPDTLREAGESAMHAVRAWADPRERELRRRRRARRRSLRWSAASGITALGAAGLAVVSAPAWAVIMLGSGAAAMVTGAAVSTGNYLQLRRNPLPQAAFVPRRLPPVRSAARGPIARLVRAEAALHALSGQISQGGRMPAEDLTDTVETAASCAAALHALAADIAAMEKTAELVGEGDSILGLDLSGQVRVVIARLDSGVTEYEALVAAAGRILAVPESAAVLSETDWALLNLRESADRLDGWAQALTELADSRFRA</sequence>